<sequence>MSDELPDELKLKMLRKLMQSQASKRDEKQALLEDPEKTVYSKLSDDRALELVEKAKQLYPSEYQIVVKVLYELVKRGVVEKLDGLTVLAVLERLGLDVKPDLRIRFVKRGKEVGLDEYAE</sequence>
<proteinExistence type="predicted"/>
<gene>
    <name evidence="1" type="ORF">ENM60_02575</name>
</gene>
<accession>A0A7J3XYM9</accession>
<name>A0A7J3XYM9_9CREN</name>
<dbReference type="EMBL" id="DRYK01000035">
    <property type="protein sequence ID" value="HHP67665.1"/>
    <property type="molecule type" value="Genomic_DNA"/>
</dbReference>
<evidence type="ECO:0000313" key="1">
    <source>
        <dbReference type="EMBL" id="HHP67665.1"/>
    </source>
</evidence>
<comment type="caution">
    <text evidence="1">The sequence shown here is derived from an EMBL/GenBank/DDBJ whole genome shotgun (WGS) entry which is preliminary data.</text>
</comment>
<organism evidence="1">
    <name type="scientific">Thermogladius calderae</name>
    <dbReference type="NCBI Taxonomy" id="1200300"/>
    <lineage>
        <taxon>Archaea</taxon>
        <taxon>Thermoproteota</taxon>
        <taxon>Thermoprotei</taxon>
        <taxon>Desulfurococcales</taxon>
        <taxon>Desulfurococcaceae</taxon>
        <taxon>Thermogladius</taxon>
    </lineage>
</organism>
<dbReference type="AlphaFoldDB" id="A0A7J3XYM9"/>
<protein>
    <recommendedName>
        <fullName evidence="2">Double-stranded DNA-binding protein</fullName>
    </recommendedName>
</protein>
<reference evidence="1" key="1">
    <citation type="journal article" date="2020" name="mSystems">
        <title>Genome- and Community-Level Interaction Insights into Carbon Utilization and Element Cycling Functions of Hydrothermarchaeota in Hydrothermal Sediment.</title>
        <authorList>
            <person name="Zhou Z."/>
            <person name="Liu Y."/>
            <person name="Xu W."/>
            <person name="Pan J."/>
            <person name="Luo Z.H."/>
            <person name="Li M."/>
        </authorList>
    </citation>
    <scope>NUCLEOTIDE SEQUENCE [LARGE SCALE GENOMIC DNA]</scope>
    <source>
        <strain evidence="1">SpSt-110</strain>
    </source>
</reference>
<evidence type="ECO:0008006" key="2">
    <source>
        <dbReference type="Google" id="ProtNLM"/>
    </source>
</evidence>